<dbReference type="InterPro" id="IPR035973">
    <property type="entry name" value="Cyt_c_oxidase_su3-like_sf"/>
</dbReference>
<feature type="transmembrane region" description="Helical" evidence="10">
    <location>
        <begin position="249"/>
        <end position="277"/>
    </location>
</feature>
<evidence type="ECO:0000313" key="12">
    <source>
        <dbReference type="EMBL" id="GAA0255686.1"/>
    </source>
</evidence>
<keyword evidence="13" id="KW-1185">Reference proteome</keyword>
<dbReference type="InterPro" id="IPR033945">
    <property type="entry name" value="Cyt_c_oxase_su3_dom"/>
</dbReference>
<feature type="transmembrane region" description="Helical" evidence="10">
    <location>
        <begin position="212"/>
        <end position="229"/>
    </location>
</feature>
<evidence type="ECO:0000256" key="2">
    <source>
        <dbReference type="ARBA" id="ARBA00010581"/>
    </source>
</evidence>
<evidence type="ECO:0000259" key="11">
    <source>
        <dbReference type="PROSITE" id="PS50253"/>
    </source>
</evidence>
<feature type="transmembrane region" description="Helical" evidence="10">
    <location>
        <begin position="297"/>
        <end position="315"/>
    </location>
</feature>
<keyword evidence="6 10" id="KW-1133">Transmembrane helix</keyword>
<dbReference type="PROSITE" id="PS50253">
    <property type="entry name" value="COX3"/>
    <property type="match status" value="1"/>
</dbReference>
<comment type="caution">
    <text evidence="12">The sequence shown here is derived from an EMBL/GenBank/DDBJ whole genome shotgun (WGS) entry which is preliminary data.</text>
</comment>
<name>A0ABN0UMX3_9GAMM</name>
<dbReference type="InterPro" id="IPR000298">
    <property type="entry name" value="Cyt_c_oxidase-like_su3"/>
</dbReference>
<dbReference type="InterPro" id="IPR013833">
    <property type="entry name" value="Cyt_c_oxidase_su3_a-hlx"/>
</dbReference>
<accession>A0ABN0UMX3</accession>
<comment type="subcellular location">
    <subcellularLocation>
        <location evidence="1">Membrane</location>
        <topology evidence="1">Multi-pass membrane protein</topology>
    </subcellularLocation>
</comment>
<dbReference type="EC" id="7.1.1.9" evidence="3"/>
<protein>
    <recommendedName>
        <fullName evidence="3">cytochrome-c oxidase</fullName>
        <ecNumber evidence="3">7.1.1.9</ecNumber>
    </recommendedName>
    <alternativeName>
        <fullName evidence="8">Cytochrome aa3 subunit 3</fullName>
    </alternativeName>
    <alternativeName>
        <fullName evidence="9">Cytochrome c oxidase polypeptide III</fullName>
    </alternativeName>
</protein>
<keyword evidence="5" id="KW-1278">Translocase</keyword>
<evidence type="ECO:0000313" key="13">
    <source>
        <dbReference type="Proteomes" id="UP001500657"/>
    </source>
</evidence>
<keyword evidence="7 10" id="KW-0472">Membrane</keyword>
<dbReference type="Gene3D" id="1.20.120.80">
    <property type="entry name" value="Cytochrome c oxidase, subunit III, four-helix bundle"/>
    <property type="match status" value="1"/>
</dbReference>
<dbReference type="CDD" id="cd01665">
    <property type="entry name" value="Cyt_c_Oxidase_III"/>
    <property type="match status" value="1"/>
</dbReference>
<dbReference type="InterPro" id="IPR024791">
    <property type="entry name" value="Cyt_c/ubiquinol_Oxase_su3"/>
</dbReference>
<feature type="transmembrane region" description="Helical" evidence="10">
    <location>
        <begin position="68"/>
        <end position="89"/>
    </location>
</feature>
<evidence type="ECO:0000256" key="10">
    <source>
        <dbReference type="SAM" id="Phobius"/>
    </source>
</evidence>
<evidence type="ECO:0000256" key="7">
    <source>
        <dbReference type="ARBA" id="ARBA00023136"/>
    </source>
</evidence>
<dbReference type="SUPFAM" id="SSF81452">
    <property type="entry name" value="Cytochrome c oxidase subunit III-like"/>
    <property type="match status" value="1"/>
</dbReference>
<evidence type="ECO:0000256" key="9">
    <source>
        <dbReference type="ARBA" id="ARBA00031625"/>
    </source>
</evidence>
<evidence type="ECO:0000256" key="4">
    <source>
        <dbReference type="ARBA" id="ARBA00022692"/>
    </source>
</evidence>
<dbReference type="PANTHER" id="PTHR11403:SF7">
    <property type="entry name" value="CYTOCHROME C OXIDASE SUBUNIT 3"/>
    <property type="match status" value="1"/>
</dbReference>
<proteinExistence type="inferred from homology"/>
<organism evidence="12 13">
    <name type="scientific">Rhodanobacter caeni</name>
    <dbReference type="NCBI Taxonomy" id="657654"/>
    <lineage>
        <taxon>Bacteria</taxon>
        <taxon>Pseudomonadati</taxon>
        <taxon>Pseudomonadota</taxon>
        <taxon>Gammaproteobacteria</taxon>
        <taxon>Lysobacterales</taxon>
        <taxon>Rhodanobacteraceae</taxon>
        <taxon>Rhodanobacter</taxon>
    </lineage>
</organism>
<evidence type="ECO:0000256" key="6">
    <source>
        <dbReference type="ARBA" id="ARBA00022989"/>
    </source>
</evidence>
<evidence type="ECO:0000256" key="1">
    <source>
        <dbReference type="ARBA" id="ARBA00004141"/>
    </source>
</evidence>
<dbReference type="EMBL" id="BAAAFO010000003">
    <property type="protein sequence ID" value="GAA0255686.1"/>
    <property type="molecule type" value="Genomic_DNA"/>
</dbReference>
<keyword evidence="4 10" id="KW-0812">Transmembrane</keyword>
<feature type="transmembrane region" description="Helical" evidence="10">
    <location>
        <begin position="180"/>
        <end position="200"/>
    </location>
</feature>
<dbReference type="Gene3D" id="1.10.287.70">
    <property type="match status" value="1"/>
</dbReference>
<comment type="similarity">
    <text evidence="2">Belongs to the cytochrome c oxidase subunit 3 family.</text>
</comment>
<evidence type="ECO:0000256" key="3">
    <source>
        <dbReference type="ARBA" id="ARBA00012949"/>
    </source>
</evidence>
<feature type="transmembrane region" description="Helical" evidence="10">
    <location>
        <begin position="37"/>
        <end position="56"/>
    </location>
</feature>
<evidence type="ECO:0000256" key="5">
    <source>
        <dbReference type="ARBA" id="ARBA00022967"/>
    </source>
</evidence>
<dbReference type="PANTHER" id="PTHR11403">
    <property type="entry name" value="CYTOCHROME C OXIDASE SUBUNIT III"/>
    <property type="match status" value="1"/>
</dbReference>
<sequence>MQFPGRHDGAKVIKRNPRGLTMGQQHDAYFVPTKSQWPIVAALVMFITVFGAAHWLNAGPGEAGFGKGVLTIGVIGIIGMFFGWFRSVINESLAGSYNAQVDTSFRMGMMWFIFSEVMFFGAFFGALFYVRMYSLPWLGGHGHGVLTHQFLWSDYVASWGANGGGGPEQAGGAFRTVPAWGLPLLNTLLLLASSVTVTIAHHALRAGQRGKILVFLGLTVLLGATFLYFQAHEYMEAYNELNLTLRSGVYGATFFMLTGFHGLHVTLGTIMLLVIWFRVLKGHFDKDHHFGFEAVAWYWHFVDVVWLCLFLFVYIL</sequence>
<dbReference type="Pfam" id="PF00510">
    <property type="entry name" value="COX3"/>
    <property type="match status" value="2"/>
</dbReference>
<evidence type="ECO:0000256" key="8">
    <source>
        <dbReference type="ARBA" id="ARBA00031400"/>
    </source>
</evidence>
<reference evidence="12 13" key="1">
    <citation type="journal article" date="2019" name="Int. J. Syst. Evol. Microbiol.">
        <title>The Global Catalogue of Microorganisms (GCM) 10K type strain sequencing project: providing services to taxonomists for standard genome sequencing and annotation.</title>
        <authorList>
            <consortium name="The Broad Institute Genomics Platform"/>
            <consortium name="The Broad Institute Genome Sequencing Center for Infectious Disease"/>
            <person name="Wu L."/>
            <person name="Ma J."/>
        </authorList>
    </citation>
    <scope>NUCLEOTIDE SEQUENCE [LARGE SCALE GENOMIC DNA]</scope>
    <source>
        <strain evidence="12 13">JCM 16242</strain>
    </source>
</reference>
<feature type="domain" description="Heme-copper oxidase subunit III family profile" evidence="11">
    <location>
        <begin position="25"/>
        <end position="316"/>
    </location>
</feature>
<gene>
    <name evidence="12" type="ORF">GCM10009126_21080</name>
</gene>
<feature type="transmembrane region" description="Helical" evidence="10">
    <location>
        <begin position="110"/>
        <end position="130"/>
    </location>
</feature>
<dbReference type="Proteomes" id="UP001500657">
    <property type="component" value="Unassembled WGS sequence"/>
</dbReference>